<accession>A0A1I7W849</accession>
<evidence type="ECO:0000313" key="1">
    <source>
        <dbReference type="Proteomes" id="UP000095283"/>
    </source>
</evidence>
<sequence length="152" mass="17477">MNSTSFSDNESMSNLVIIEQKLVVFDVDQNTNATQTIHLRRANGAALVAWRFQVWDKQNAQEAVFTAWIELSTTMMNLVRTSNLSVDESTNRSSILDLSTSIAVERVKELEGWFILEYHNLQAERTVWFIIIEFILSPRSTSSKTNQVNYRL</sequence>
<dbReference type="AlphaFoldDB" id="A0A1I7W849"/>
<proteinExistence type="predicted"/>
<organism evidence="1 2">
    <name type="scientific">Heterorhabditis bacteriophora</name>
    <name type="common">Entomopathogenic nematode worm</name>
    <dbReference type="NCBI Taxonomy" id="37862"/>
    <lineage>
        <taxon>Eukaryota</taxon>
        <taxon>Metazoa</taxon>
        <taxon>Ecdysozoa</taxon>
        <taxon>Nematoda</taxon>
        <taxon>Chromadorea</taxon>
        <taxon>Rhabditida</taxon>
        <taxon>Rhabditina</taxon>
        <taxon>Rhabditomorpha</taxon>
        <taxon>Strongyloidea</taxon>
        <taxon>Heterorhabditidae</taxon>
        <taxon>Heterorhabditis</taxon>
    </lineage>
</organism>
<dbReference type="Proteomes" id="UP000095283">
    <property type="component" value="Unplaced"/>
</dbReference>
<evidence type="ECO:0000313" key="2">
    <source>
        <dbReference type="WBParaSite" id="Hba_00820"/>
    </source>
</evidence>
<name>A0A1I7W849_HETBA</name>
<keyword evidence="1" id="KW-1185">Reference proteome</keyword>
<protein>
    <submittedName>
        <fullName evidence="2">DUF3475 domain-containing protein</fullName>
    </submittedName>
</protein>
<dbReference type="WBParaSite" id="Hba_00820">
    <property type="protein sequence ID" value="Hba_00820"/>
    <property type="gene ID" value="Hba_00820"/>
</dbReference>
<reference evidence="2" key="1">
    <citation type="submission" date="2016-11" db="UniProtKB">
        <authorList>
            <consortium name="WormBaseParasite"/>
        </authorList>
    </citation>
    <scope>IDENTIFICATION</scope>
</reference>